<dbReference type="OrthoDB" id="5826274at2759"/>
<keyword evidence="2" id="KW-1185">Reference proteome</keyword>
<gene>
    <name evidence="1" type="ORF">DICVIV_05528</name>
</gene>
<dbReference type="Proteomes" id="UP000053766">
    <property type="component" value="Unassembled WGS sequence"/>
</dbReference>
<reference evidence="1 2" key="1">
    <citation type="submission" date="2013-11" db="EMBL/GenBank/DDBJ databases">
        <title>Draft genome of the bovine lungworm Dictyocaulus viviparus.</title>
        <authorList>
            <person name="Mitreva M."/>
        </authorList>
    </citation>
    <scope>NUCLEOTIDE SEQUENCE [LARGE SCALE GENOMIC DNA]</scope>
    <source>
        <strain evidence="1 2">HannoverDv2000</strain>
    </source>
</reference>
<reference evidence="2" key="2">
    <citation type="journal article" date="2016" name="Sci. Rep.">
        <title>Dictyocaulus viviparus genome, variome and transcriptome elucidate lungworm biology and support future intervention.</title>
        <authorList>
            <person name="McNulty S.N."/>
            <person name="Strube C."/>
            <person name="Rosa B.A."/>
            <person name="Martin J.C."/>
            <person name="Tyagi R."/>
            <person name="Choi Y.J."/>
            <person name="Wang Q."/>
            <person name="Hallsworth Pepin K."/>
            <person name="Zhang X."/>
            <person name="Ozersky P."/>
            <person name="Wilson R.K."/>
            <person name="Sternberg P.W."/>
            <person name="Gasser R.B."/>
            <person name="Mitreva M."/>
        </authorList>
    </citation>
    <scope>NUCLEOTIDE SEQUENCE [LARGE SCALE GENOMIC DNA]</scope>
    <source>
        <strain evidence="2">HannoverDv2000</strain>
    </source>
</reference>
<accession>A0A0D8XX12</accession>
<protein>
    <submittedName>
        <fullName evidence="1">Uncharacterized protein</fullName>
    </submittedName>
</protein>
<sequence>MGKQTISIPTKTSQSLYRRTFFEDWLKNDSRSIPSQGPMQAVNEVTQKGKQCDPATETIVEQLIRENQDLIEKEALKQAAAATLNVSTAQYSNLIPLSFDQEELIRLEEEKRMKQREKLKNTLHLKN</sequence>
<proteinExistence type="predicted"/>
<evidence type="ECO:0000313" key="2">
    <source>
        <dbReference type="Proteomes" id="UP000053766"/>
    </source>
</evidence>
<evidence type="ECO:0000313" key="1">
    <source>
        <dbReference type="EMBL" id="KJH48352.1"/>
    </source>
</evidence>
<name>A0A0D8XX12_DICVI</name>
<dbReference type="AlphaFoldDB" id="A0A0D8XX12"/>
<dbReference type="EMBL" id="KN716270">
    <property type="protein sequence ID" value="KJH48352.1"/>
    <property type="molecule type" value="Genomic_DNA"/>
</dbReference>
<organism evidence="1 2">
    <name type="scientific">Dictyocaulus viviparus</name>
    <name type="common">Bovine lungworm</name>
    <dbReference type="NCBI Taxonomy" id="29172"/>
    <lineage>
        <taxon>Eukaryota</taxon>
        <taxon>Metazoa</taxon>
        <taxon>Ecdysozoa</taxon>
        <taxon>Nematoda</taxon>
        <taxon>Chromadorea</taxon>
        <taxon>Rhabditida</taxon>
        <taxon>Rhabditina</taxon>
        <taxon>Rhabditomorpha</taxon>
        <taxon>Strongyloidea</taxon>
        <taxon>Metastrongylidae</taxon>
        <taxon>Dictyocaulus</taxon>
    </lineage>
</organism>